<keyword evidence="4" id="KW-1185">Reference proteome</keyword>
<dbReference type="InterPro" id="IPR001683">
    <property type="entry name" value="PX_dom"/>
</dbReference>
<gene>
    <name evidence="3" type="ORF">GSPATT00002214001</name>
</gene>
<name>A0DGB8_PARTE</name>
<dbReference type="GO" id="GO:0035091">
    <property type="term" value="F:phosphatidylinositol binding"/>
    <property type="evidence" value="ECO:0000318"/>
    <property type="project" value="GO_Central"/>
</dbReference>
<dbReference type="AlphaFoldDB" id="A0DGB8"/>
<evidence type="ECO:0000256" key="1">
    <source>
        <dbReference type="SAM" id="Coils"/>
    </source>
</evidence>
<dbReference type="PANTHER" id="PTHR10555:SF170">
    <property type="entry name" value="FI18122P1"/>
    <property type="match status" value="1"/>
</dbReference>
<keyword evidence="1" id="KW-0175">Coiled coil</keyword>
<dbReference type="Gene3D" id="3.30.1520.10">
    <property type="entry name" value="Phox-like domain"/>
    <property type="match status" value="1"/>
</dbReference>
<dbReference type="SUPFAM" id="SSF64268">
    <property type="entry name" value="PX domain"/>
    <property type="match status" value="1"/>
</dbReference>
<dbReference type="RefSeq" id="XP_001449482.1">
    <property type="nucleotide sequence ID" value="XM_001449445.1"/>
</dbReference>
<dbReference type="OrthoDB" id="298613at2759"/>
<dbReference type="CDD" id="cd06093">
    <property type="entry name" value="PX_domain"/>
    <property type="match status" value="1"/>
</dbReference>
<dbReference type="PANTHER" id="PTHR10555">
    <property type="entry name" value="SORTING NEXIN"/>
    <property type="match status" value="1"/>
</dbReference>
<dbReference type="GO" id="GO:0005768">
    <property type="term" value="C:endosome"/>
    <property type="evidence" value="ECO:0000318"/>
    <property type="project" value="GO_Central"/>
</dbReference>
<dbReference type="SMART" id="SM00312">
    <property type="entry name" value="PX"/>
    <property type="match status" value="1"/>
</dbReference>
<dbReference type="Proteomes" id="UP000000600">
    <property type="component" value="Unassembled WGS sequence"/>
</dbReference>
<evidence type="ECO:0000313" key="4">
    <source>
        <dbReference type="Proteomes" id="UP000000600"/>
    </source>
</evidence>
<organism evidence="3 4">
    <name type="scientific">Paramecium tetraurelia</name>
    <dbReference type="NCBI Taxonomy" id="5888"/>
    <lineage>
        <taxon>Eukaryota</taxon>
        <taxon>Sar</taxon>
        <taxon>Alveolata</taxon>
        <taxon>Ciliophora</taxon>
        <taxon>Intramacronucleata</taxon>
        <taxon>Oligohymenophorea</taxon>
        <taxon>Peniculida</taxon>
        <taxon>Parameciidae</taxon>
        <taxon>Paramecium</taxon>
    </lineage>
</organism>
<evidence type="ECO:0000313" key="3">
    <source>
        <dbReference type="EMBL" id="CAK82085.1"/>
    </source>
</evidence>
<proteinExistence type="predicted"/>
<dbReference type="KEGG" id="ptm:GSPATT00002214001"/>
<protein>
    <recommendedName>
        <fullName evidence="2">PX domain-containing protein</fullName>
    </recommendedName>
</protein>
<dbReference type="Pfam" id="PF00787">
    <property type="entry name" value="PX"/>
    <property type="match status" value="1"/>
</dbReference>
<reference evidence="3 4" key="1">
    <citation type="journal article" date="2006" name="Nature">
        <title>Global trends of whole-genome duplications revealed by the ciliate Paramecium tetraurelia.</title>
        <authorList>
            <consortium name="Genoscope"/>
            <person name="Aury J.-M."/>
            <person name="Jaillon O."/>
            <person name="Duret L."/>
            <person name="Noel B."/>
            <person name="Jubin C."/>
            <person name="Porcel B.M."/>
            <person name="Segurens B."/>
            <person name="Daubin V."/>
            <person name="Anthouard V."/>
            <person name="Aiach N."/>
            <person name="Arnaiz O."/>
            <person name="Billaut A."/>
            <person name="Beisson J."/>
            <person name="Blanc I."/>
            <person name="Bouhouche K."/>
            <person name="Camara F."/>
            <person name="Duharcourt S."/>
            <person name="Guigo R."/>
            <person name="Gogendeau D."/>
            <person name="Katinka M."/>
            <person name="Keller A.-M."/>
            <person name="Kissmehl R."/>
            <person name="Klotz C."/>
            <person name="Koll F."/>
            <person name="Le Moue A."/>
            <person name="Lepere C."/>
            <person name="Malinsky S."/>
            <person name="Nowacki M."/>
            <person name="Nowak J.K."/>
            <person name="Plattner H."/>
            <person name="Poulain J."/>
            <person name="Ruiz F."/>
            <person name="Serrano V."/>
            <person name="Zagulski M."/>
            <person name="Dessen P."/>
            <person name="Betermier M."/>
            <person name="Weissenbach J."/>
            <person name="Scarpelli C."/>
            <person name="Schachter V."/>
            <person name="Sperling L."/>
            <person name="Meyer E."/>
            <person name="Cohen J."/>
            <person name="Wincker P."/>
        </authorList>
    </citation>
    <scope>NUCLEOTIDE SEQUENCE [LARGE SCALE GENOMIC DNA]</scope>
    <source>
        <strain evidence="3 4">Stock d4-2</strain>
    </source>
</reference>
<dbReference type="GeneID" id="5035267"/>
<dbReference type="InParanoid" id="A0DGB8"/>
<dbReference type="EMBL" id="CT868429">
    <property type="protein sequence ID" value="CAK82085.1"/>
    <property type="molecule type" value="Genomic_DNA"/>
</dbReference>
<dbReference type="PROSITE" id="PS50195">
    <property type="entry name" value="PX"/>
    <property type="match status" value="1"/>
</dbReference>
<dbReference type="HOGENOM" id="CLU_040489_1_0_1"/>
<feature type="coiled-coil region" evidence="1">
    <location>
        <begin position="260"/>
        <end position="323"/>
    </location>
</feature>
<feature type="domain" description="PX" evidence="2">
    <location>
        <begin position="8"/>
        <end position="120"/>
    </location>
</feature>
<dbReference type="OMA" id="VQIFLRQ"/>
<sequence length="387" mass="46646">MQYNIIEQNKIVVNVVDPKINQNQDEFVIYSIEGQDNQGNFQIQHRFSEFYQLRSLLVQKWQYCYIPSLPQKVVQGNLSLQLIYQRLVMLNHFMRQLSHFQFLWYSNEVQIFLRQQQIQDSNSNEQQKNYADVLISTFPDFAENAIDQENETKIEQFFLFIQNATPILQNYRINMKNKINIRQDLKISSKNYFEQMDIFKNFFIPEYEVILEINVENQNIYQPRKIFEDDQNNCDLSENQKQFYIMYIQIKIELNEFNVLNELIQKRKELQLNIQSLNEQLQKQVNYVSETQNNGLNIIMKFITTKEEEIEKSLTKLKQLEKELTIKVQIFNLITNKLASDVQFLKQIFLENYQNLVKQMSRFFKQNAQKSVSYYQNLLQQLEKQGL</sequence>
<evidence type="ECO:0000259" key="2">
    <source>
        <dbReference type="PROSITE" id="PS50195"/>
    </source>
</evidence>
<dbReference type="InterPro" id="IPR036871">
    <property type="entry name" value="PX_dom_sf"/>
</dbReference>
<accession>A0DGB8</accession>